<keyword evidence="2" id="KW-1185">Reference proteome</keyword>
<dbReference type="RefSeq" id="WP_090471649.1">
    <property type="nucleotide sequence ID" value="NZ_FOWF01000021.1"/>
</dbReference>
<evidence type="ECO:0000313" key="1">
    <source>
        <dbReference type="EMBL" id="SFU61884.1"/>
    </source>
</evidence>
<dbReference type="STRING" id="155865.SAMN05216515_12111"/>
<gene>
    <name evidence="1" type="ORF">SAMN05216508_12011</name>
</gene>
<organism evidence="1 2">
    <name type="scientific">Eubacterium pyruvativorans</name>
    <dbReference type="NCBI Taxonomy" id="155865"/>
    <lineage>
        <taxon>Bacteria</taxon>
        <taxon>Bacillati</taxon>
        <taxon>Bacillota</taxon>
        <taxon>Clostridia</taxon>
        <taxon>Eubacteriales</taxon>
        <taxon>Eubacteriaceae</taxon>
        <taxon>Eubacterium</taxon>
    </lineage>
</organism>
<dbReference type="OrthoDB" id="7838592at2"/>
<dbReference type="NCBIfam" id="TIGR04474">
    <property type="entry name" value="tcm_partner"/>
    <property type="match status" value="1"/>
</dbReference>
<protein>
    <submittedName>
        <fullName evidence="1">Three-Cys-motif partner protein</fullName>
    </submittedName>
</protein>
<evidence type="ECO:0000313" key="2">
    <source>
        <dbReference type="Proteomes" id="UP000198817"/>
    </source>
</evidence>
<dbReference type="InterPro" id="IPR029063">
    <property type="entry name" value="SAM-dependent_MTases_sf"/>
</dbReference>
<dbReference type="EMBL" id="FPBT01000020">
    <property type="protein sequence ID" value="SFU61884.1"/>
    <property type="molecule type" value="Genomic_DNA"/>
</dbReference>
<dbReference type="AlphaFoldDB" id="A0A1I7HMA6"/>
<sequence>MATSQKFGGDWTEEKMNLFTRYLDAYLIALQNQKFKKIYIDAFAGTGEIETSDGDQHLAGSAKRALASKMKFDHYYFIEADTTKAAELQNMVDEEFSQIKQTVTVYCGDANEMLAQIIEDVDWRYNRGLLFLDPYATQVNWTTLEIVAQTKSIDVWYLFPFSALERMLPNNGKYEKWEDCIDRLLGDKGWRTEFYKKDPQISLFDLCPNDPGLQTGNQLIKDANPEKVKEYILSRLTEVFPCVSKNARIFRNSNRAPMFLFCFAISNESKAAQRLALRIADYILKNK</sequence>
<dbReference type="Gene3D" id="3.40.50.150">
    <property type="entry name" value="Vaccinia Virus protein VP39"/>
    <property type="match status" value="1"/>
</dbReference>
<dbReference type="Proteomes" id="UP000198817">
    <property type="component" value="Unassembled WGS sequence"/>
</dbReference>
<name>A0A1I7HMA6_9FIRM</name>
<reference evidence="1 2" key="1">
    <citation type="submission" date="2016-10" db="EMBL/GenBank/DDBJ databases">
        <authorList>
            <person name="de Groot N.N."/>
        </authorList>
    </citation>
    <scope>NUCLEOTIDE SEQUENCE [LARGE SCALE GENOMIC DNA]</scope>
    <source>
        <strain evidence="1 2">KHGC13</strain>
    </source>
</reference>
<proteinExistence type="predicted"/>
<dbReference type="InterPro" id="IPR031009">
    <property type="entry name" value="Tcm_partner"/>
</dbReference>
<accession>A0A1I7HMA6</accession>